<evidence type="ECO:0000256" key="7">
    <source>
        <dbReference type="ARBA" id="ARBA00022723"/>
    </source>
</evidence>
<evidence type="ECO:0000256" key="15">
    <source>
        <dbReference type="SAM" id="SignalP"/>
    </source>
</evidence>
<comment type="cofactor">
    <cofactor evidence="1 13">
        <name>heme</name>
        <dbReference type="ChEBI" id="CHEBI:30413"/>
    </cofactor>
</comment>
<dbReference type="PANTHER" id="PTHR47955:SF14">
    <property type="entry name" value="OS01G0543600 PROTEIN"/>
    <property type="match status" value="1"/>
</dbReference>
<sequence>MAHLAFLLLLPLLLLLITARLLWPRSKQLQTLSRIPSPPALPIVGHLHLVGSLPHVSLRDLAAKHGGTRGLMLLRLGSVPTVIVSTPSAAEAVLRTHDRVFSSRPSNPLAGVLFYGLLDAGFAPYGERWRQAKLLLTAHLLTAKKVRSFRGAREAEARRAVAAARDAAMDAGEVLDVSALLMAYANDVMCRAVSGSFFFEDGRNRIIPDLTAVVKDVFGAFKLQDYFPAMARVDVLSRSSLGKAMALRKRWDELFDTLIDFHAQRPPQKTIGDDDGDFIDVMLSLTDEYGLTRDHIKAILMNMFNAGTDTTYLVHEFAMAELMRHPHAMAKVQAELRGKVTKNKEEFLEILTEDDDLSSMAYLRAVIKETLRLHPPGPLFLPHLSTADCEVEGYMIPAGTTVMINAWGIGRDPGFWEDPEEFKPERFLEGGGHAAHVEYRGQDFNYIPFGSGRRICPGMNFGIASLEIMLANLLYHFDWEVPGGKGIDMTEKFGVTVHRKEKLMLIPKLKR</sequence>
<keyword evidence="12" id="KW-0472">Membrane</keyword>
<gene>
    <name evidence="16" type="ORF">URODEC1_LOCUS62737</name>
</gene>
<evidence type="ECO:0000256" key="8">
    <source>
        <dbReference type="ARBA" id="ARBA00022989"/>
    </source>
</evidence>
<evidence type="ECO:0000256" key="11">
    <source>
        <dbReference type="ARBA" id="ARBA00023033"/>
    </source>
</evidence>
<dbReference type="PRINTS" id="PR00463">
    <property type="entry name" value="EP450I"/>
</dbReference>
<dbReference type="SUPFAM" id="SSF48264">
    <property type="entry name" value="Cytochrome P450"/>
    <property type="match status" value="1"/>
</dbReference>
<reference evidence="17" key="1">
    <citation type="submission" date="2024-06" db="EMBL/GenBank/DDBJ databases">
        <authorList>
            <person name="Ryan C."/>
        </authorList>
    </citation>
    <scope>NUCLEOTIDE SEQUENCE [LARGE SCALE GENOMIC DNA]</scope>
</reference>
<evidence type="ECO:0000256" key="13">
    <source>
        <dbReference type="PIRSR" id="PIRSR602401-1"/>
    </source>
</evidence>
<dbReference type="GO" id="GO:0016020">
    <property type="term" value="C:membrane"/>
    <property type="evidence" value="ECO:0007669"/>
    <property type="project" value="UniProtKB-SubCell"/>
</dbReference>
<dbReference type="InterPro" id="IPR001128">
    <property type="entry name" value="Cyt_P450"/>
</dbReference>
<name>A0ABC9B7B2_9POAL</name>
<keyword evidence="10 13" id="KW-0408">Iron</keyword>
<evidence type="ECO:0000256" key="5">
    <source>
        <dbReference type="ARBA" id="ARBA00022617"/>
    </source>
</evidence>
<feature type="signal peptide" evidence="15">
    <location>
        <begin position="1"/>
        <end position="19"/>
    </location>
</feature>
<evidence type="ECO:0000313" key="17">
    <source>
        <dbReference type="Proteomes" id="UP001497457"/>
    </source>
</evidence>
<evidence type="ECO:0000313" key="16">
    <source>
        <dbReference type="EMBL" id="CAL4996109.1"/>
    </source>
</evidence>
<dbReference type="Pfam" id="PF00067">
    <property type="entry name" value="p450"/>
    <property type="match status" value="1"/>
</dbReference>
<reference evidence="16 17" key="2">
    <citation type="submission" date="2024-10" db="EMBL/GenBank/DDBJ databases">
        <authorList>
            <person name="Ryan C."/>
        </authorList>
    </citation>
    <scope>NUCLEOTIDE SEQUENCE [LARGE SCALE GENOMIC DNA]</scope>
</reference>
<accession>A0ABC9B7B2</accession>
<keyword evidence="6" id="KW-0812">Transmembrane</keyword>
<comment type="subcellular location">
    <subcellularLocation>
        <location evidence="2">Membrane</location>
    </subcellularLocation>
</comment>
<evidence type="ECO:0000256" key="1">
    <source>
        <dbReference type="ARBA" id="ARBA00001971"/>
    </source>
</evidence>
<dbReference type="PANTHER" id="PTHR47955">
    <property type="entry name" value="CYTOCHROME P450 FAMILY 71 PROTEIN"/>
    <property type="match status" value="1"/>
</dbReference>
<evidence type="ECO:0008006" key="18">
    <source>
        <dbReference type="Google" id="ProtNLM"/>
    </source>
</evidence>
<keyword evidence="9 14" id="KW-0560">Oxidoreductase</keyword>
<dbReference type="GO" id="GO:0004497">
    <property type="term" value="F:monooxygenase activity"/>
    <property type="evidence" value="ECO:0007669"/>
    <property type="project" value="UniProtKB-KW"/>
</dbReference>
<evidence type="ECO:0000256" key="12">
    <source>
        <dbReference type="ARBA" id="ARBA00023136"/>
    </source>
</evidence>
<evidence type="ECO:0000256" key="10">
    <source>
        <dbReference type="ARBA" id="ARBA00023004"/>
    </source>
</evidence>
<dbReference type="InterPro" id="IPR036396">
    <property type="entry name" value="Cyt_P450_sf"/>
</dbReference>
<dbReference type="FunFam" id="1.10.630.10:FF:000055">
    <property type="entry name" value="Cytochrome P450 71A26"/>
    <property type="match status" value="1"/>
</dbReference>
<dbReference type="GO" id="GO:0046872">
    <property type="term" value="F:metal ion binding"/>
    <property type="evidence" value="ECO:0007669"/>
    <property type="project" value="UniProtKB-KW"/>
</dbReference>
<dbReference type="PRINTS" id="PR00385">
    <property type="entry name" value="P450"/>
</dbReference>
<evidence type="ECO:0000256" key="6">
    <source>
        <dbReference type="ARBA" id="ARBA00022692"/>
    </source>
</evidence>
<feature type="binding site" description="axial binding residue" evidence="13">
    <location>
        <position position="456"/>
    </location>
    <ligand>
        <name>heme</name>
        <dbReference type="ChEBI" id="CHEBI:30413"/>
    </ligand>
    <ligandPart>
        <name>Fe</name>
        <dbReference type="ChEBI" id="CHEBI:18248"/>
    </ligandPart>
</feature>
<keyword evidence="5 13" id="KW-0349">Heme</keyword>
<comment type="similarity">
    <text evidence="4 14">Belongs to the cytochrome P450 family.</text>
</comment>
<evidence type="ECO:0000256" key="3">
    <source>
        <dbReference type="ARBA" id="ARBA00005179"/>
    </source>
</evidence>
<evidence type="ECO:0000256" key="2">
    <source>
        <dbReference type="ARBA" id="ARBA00004370"/>
    </source>
</evidence>
<dbReference type="InterPro" id="IPR017972">
    <property type="entry name" value="Cyt_P450_CS"/>
</dbReference>
<keyword evidence="11 14" id="KW-0503">Monooxygenase</keyword>
<dbReference type="CDD" id="cd11072">
    <property type="entry name" value="CYP71-like"/>
    <property type="match status" value="1"/>
</dbReference>
<comment type="pathway">
    <text evidence="3">Secondary metabolite biosynthesis.</text>
</comment>
<keyword evidence="15" id="KW-0732">Signal</keyword>
<dbReference type="PROSITE" id="PS00086">
    <property type="entry name" value="CYTOCHROME_P450"/>
    <property type="match status" value="1"/>
</dbReference>
<dbReference type="InterPro" id="IPR002401">
    <property type="entry name" value="Cyt_P450_E_grp-I"/>
</dbReference>
<dbReference type="AlphaFoldDB" id="A0ABC9B7B2"/>
<organism evidence="16 17">
    <name type="scientific">Urochloa decumbens</name>
    <dbReference type="NCBI Taxonomy" id="240449"/>
    <lineage>
        <taxon>Eukaryota</taxon>
        <taxon>Viridiplantae</taxon>
        <taxon>Streptophyta</taxon>
        <taxon>Embryophyta</taxon>
        <taxon>Tracheophyta</taxon>
        <taxon>Spermatophyta</taxon>
        <taxon>Magnoliopsida</taxon>
        <taxon>Liliopsida</taxon>
        <taxon>Poales</taxon>
        <taxon>Poaceae</taxon>
        <taxon>PACMAD clade</taxon>
        <taxon>Panicoideae</taxon>
        <taxon>Panicodae</taxon>
        <taxon>Paniceae</taxon>
        <taxon>Melinidinae</taxon>
        <taxon>Urochloa</taxon>
    </lineage>
</organism>
<dbReference type="EMBL" id="OZ075135">
    <property type="protein sequence ID" value="CAL4996109.1"/>
    <property type="molecule type" value="Genomic_DNA"/>
</dbReference>
<dbReference type="Proteomes" id="UP001497457">
    <property type="component" value="Chromosome 25rd"/>
</dbReference>
<feature type="chain" id="PRO_5044868584" description="Cytochrome P450" evidence="15">
    <location>
        <begin position="20"/>
        <end position="511"/>
    </location>
</feature>
<keyword evidence="8" id="KW-1133">Transmembrane helix</keyword>
<dbReference type="Gene3D" id="1.10.630.10">
    <property type="entry name" value="Cytochrome P450"/>
    <property type="match status" value="1"/>
</dbReference>
<keyword evidence="17" id="KW-1185">Reference proteome</keyword>
<keyword evidence="7 13" id="KW-0479">Metal-binding</keyword>
<proteinExistence type="inferred from homology"/>
<evidence type="ECO:0000256" key="4">
    <source>
        <dbReference type="ARBA" id="ARBA00010617"/>
    </source>
</evidence>
<evidence type="ECO:0000256" key="14">
    <source>
        <dbReference type="RuleBase" id="RU000461"/>
    </source>
</evidence>
<evidence type="ECO:0000256" key="9">
    <source>
        <dbReference type="ARBA" id="ARBA00023002"/>
    </source>
</evidence>
<protein>
    <recommendedName>
        <fullName evidence="18">Cytochrome P450</fullName>
    </recommendedName>
</protein>